<dbReference type="InParanoid" id="B8MIM6"/>
<accession>B8MIM6</accession>
<feature type="repeat" description="ANK" evidence="1">
    <location>
        <begin position="20"/>
        <end position="52"/>
    </location>
</feature>
<keyword evidence="1" id="KW-0040">ANK repeat</keyword>
<dbReference type="PROSITE" id="PS50297">
    <property type="entry name" value="ANK_REP_REGION"/>
    <property type="match status" value="1"/>
</dbReference>
<name>B8MIM6_TALSN</name>
<evidence type="ECO:0000256" key="1">
    <source>
        <dbReference type="PROSITE-ProRule" id="PRU00023"/>
    </source>
</evidence>
<dbReference type="PhylomeDB" id="B8MIM6"/>
<keyword evidence="3" id="KW-1185">Reference proteome</keyword>
<dbReference type="VEuPathDB" id="FungiDB:TSTA_045750"/>
<evidence type="ECO:0000313" key="3">
    <source>
        <dbReference type="Proteomes" id="UP000001745"/>
    </source>
</evidence>
<gene>
    <name evidence="2" type="ORF">TSTA_045750</name>
</gene>
<dbReference type="PROSITE" id="PS50088">
    <property type="entry name" value="ANK_REPEAT"/>
    <property type="match status" value="1"/>
</dbReference>
<dbReference type="SUPFAM" id="SSF48403">
    <property type="entry name" value="Ankyrin repeat"/>
    <property type="match status" value="1"/>
</dbReference>
<dbReference type="InterPro" id="IPR036770">
    <property type="entry name" value="Ankyrin_rpt-contain_sf"/>
</dbReference>
<evidence type="ECO:0000313" key="2">
    <source>
        <dbReference type="EMBL" id="EED15118.1"/>
    </source>
</evidence>
<dbReference type="SMART" id="SM00248">
    <property type="entry name" value="ANK"/>
    <property type="match status" value="2"/>
</dbReference>
<dbReference type="EMBL" id="EQ962657">
    <property type="protein sequence ID" value="EED15118.1"/>
    <property type="molecule type" value="Genomic_DNA"/>
</dbReference>
<dbReference type="OrthoDB" id="444631at2759"/>
<organism evidence="2 3">
    <name type="scientific">Talaromyces stipitatus (strain ATCC 10500 / CBS 375.48 / QM 6759 / NRRL 1006)</name>
    <name type="common">Penicillium stipitatum</name>
    <dbReference type="NCBI Taxonomy" id="441959"/>
    <lineage>
        <taxon>Eukaryota</taxon>
        <taxon>Fungi</taxon>
        <taxon>Dikarya</taxon>
        <taxon>Ascomycota</taxon>
        <taxon>Pezizomycotina</taxon>
        <taxon>Eurotiomycetes</taxon>
        <taxon>Eurotiomycetidae</taxon>
        <taxon>Eurotiales</taxon>
        <taxon>Trichocomaceae</taxon>
        <taxon>Talaromyces</taxon>
        <taxon>Talaromyces sect. Talaromyces</taxon>
    </lineage>
</organism>
<proteinExistence type="predicted"/>
<dbReference type="InterPro" id="IPR002110">
    <property type="entry name" value="Ankyrin_rpt"/>
</dbReference>
<reference evidence="3" key="1">
    <citation type="journal article" date="2015" name="Genome Announc.">
        <title>Genome sequence of the AIDS-associated pathogen Penicillium marneffei (ATCC18224) and its near taxonomic relative Talaromyces stipitatus (ATCC10500).</title>
        <authorList>
            <person name="Nierman W.C."/>
            <person name="Fedorova-Abrams N.D."/>
            <person name="Andrianopoulos A."/>
        </authorList>
    </citation>
    <scope>NUCLEOTIDE SEQUENCE [LARGE SCALE GENOMIC DNA]</scope>
    <source>
        <strain evidence="3">ATCC 10500 / CBS 375.48 / QM 6759 / NRRL 1006</strain>
    </source>
</reference>
<dbReference type="RefSeq" id="XP_002485071.1">
    <property type="nucleotide sequence ID" value="XM_002485026.1"/>
</dbReference>
<protein>
    <submittedName>
        <fullName evidence="2">Uncharacterized protein</fullName>
    </submittedName>
</protein>
<dbReference type="GeneID" id="8107562"/>
<dbReference type="Proteomes" id="UP000001745">
    <property type="component" value="Unassembled WGS sequence"/>
</dbReference>
<dbReference type="Gene3D" id="1.25.40.20">
    <property type="entry name" value="Ankyrin repeat-containing domain"/>
    <property type="match status" value="1"/>
</dbReference>
<sequence>MRPGAALYEAEQQARAKYGENATILQLAMKSGKLKLARFLLEEGADIHVPAVALSGTPLQEAIDKGELEFARSVLDGAADVNAVPALYNFTAPEAAARTGIHRNRASSTRSACCQCCISIR</sequence>
<dbReference type="HOGENOM" id="CLU_2039637_0_0_1"/>
<dbReference type="AlphaFoldDB" id="B8MIM6"/>
<dbReference type="Pfam" id="PF12796">
    <property type="entry name" value="Ank_2"/>
    <property type="match status" value="1"/>
</dbReference>